<dbReference type="Pfam" id="PF00248">
    <property type="entry name" value="Aldo_ket_red"/>
    <property type="match status" value="1"/>
</dbReference>
<evidence type="ECO:0000259" key="1">
    <source>
        <dbReference type="Pfam" id="PF00248"/>
    </source>
</evidence>
<keyword evidence="2" id="KW-0407">Ion channel</keyword>
<dbReference type="GO" id="GO:0034220">
    <property type="term" value="P:monoatomic ion transmembrane transport"/>
    <property type="evidence" value="ECO:0007669"/>
    <property type="project" value="UniProtKB-KW"/>
</dbReference>
<name>A0A4P2QH41_SORCE</name>
<dbReference type="Proteomes" id="UP000295497">
    <property type="component" value="Chromosome"/>
</dbReference>
<organism evidence="2 3">
    <name type="scientific">Sorangium cellulosum</name>
    <name type="common">Polyangium cellulosum</name>
    <dbReference type="NCBI Taxonomy" id="56"/>
    <lineage>
        <taxon>Bacteria</taxon>
        <taxon>Pseudomonadati</taxon>
        <taxon>Myxococcota</taxon>
        <taxon>Polyangia</taxon>
        <taxon>Polyangiales</taxon>
        <taxon>Polyangiaceae</taxon>
        <taxon>Sorangium</taxon>
    </lineage>
</organism>
<dbReference type="CDD" id="cd19086">
    <property type="entry name" value="AKR_AKR11C1"/>
    <property type="match status" value="1"/>
</dbReference>
<dbReference type="EMBL" id="CP012672">
    <property type="protein sequence ID" value="AUX28886.1"/>
    <property type="molecule type" value="Genomic_DNA"/>
</dbReference>
<dbReference type="Gene3D" id="3.20.20.100">
    <property type="entry name" value="NADP-dependent oxidoreductase domain"/>
    <property type="match status" value="1"/>
</dbReference>
<dbReference type="SUPFAM" id="SSF51430">
    <property type="entry name" value="NAD(P)-linked oxidoreductase"/>
    <property type="match status" value="1"/>
</dbReference>
<sequence>MRKRPLGKTTLQVSELALGTWGLSGDGYGPVSEAEADRVIDRALAVGIDLFDTADVYGRGEMERRLGKRLKGAGATFVVTKIGTDLEGPPKKRFDPAYLRTAFERSQERLARDVVDVVLLHNPTVAAMQTKEPLAYLKELKQAGKIRAFGVSAGSADVARSALRDEVDLVELAYNAFLPGDLHEVAGDVSESGAGVLARSVLAHGLLAGQWSPDREFFPDDHRMHRWNRDELRTRLRQLDALRPLVAGAVVSLRSVALRFVLANNLVSSAVLGPRSVAQLDQLVREAGMPPYLRDTALAELAGRLNQAGIEG</sequence>
<proteinExistence type="predicted"/>
<dbReference type="InterPro" id="IPR053135">
    <property type="entry name" value="AKR2_Oxidoreductase"/>
</dbReference>
<reference evidence="2 3" key="1">
    <citation type="submission" date="2015-09" db="EMBL/GenBank/DDBJ databases">
        <title>Sorangium comparison.</title>
        <authorList>
            <person name="Zaburannyi N."/>
            <person name="Bunk B."/>
            <person name="Overmann J."/>
            <person name="Mueller R."/>
        </authorList>
    </citation>
    <scope>NUCLEOTIDE SEQUENCE [LARGE SCALE GENOMIC DNA]</scope>
    <source>
        <strain evidence="2 3">So ce836</strain>
    </source>
</reference>
<accession>A0A4P2QH41</accession>
<protein>
    <submittedName>
        <fullName evidence="2">Oxidoreductase/voltage-gated potassium channel beta-1 subunit</fullName>
    </submittedName>
</protein>
<dbReference type="RefSeq" id="WP_129573149.1">
    <property type="nucleotide sequence ID" value="NZ_CP012672.1"/>
</dbReference>
<evidence type="ECO:0000313" key="3">
    <source>
        <dbReference type="Proteomes" id="UP000295497"/>
    </source>
</evidence>
<evidence type="ECO:0000313" key="2">
    <source>
        <dbReference type="EMBL" id="AUX28886.1"/>
    </source>
</evidence>
<dbReference type="PANTHER" id="PTHR43312:SF1">
    <property type="entry name" value="NADP-DEPENDENT OXIDOREDUCTASE DOMAIN-CONTAINING PROTEIN"/>
    <property type="match status" value="1"/>
</dbReference>
<keyword evidence="2" id="KW-0406">Ion transport</keyword>
<feature type="domain" description="NADP-dependent oxidoreductase" evidence="1">
    <location>
        <begin position="15"/>
        <end position="285"/>
    </location>
</feature>
<dbReference type="PANTHER" id="PTHR43312">
    <property type="entry name" value="D-THREO-ALDOSE 1-DEHYDROGENASE"/>
    <property type="match status" value="1"/>
</dbReference>
<dbReference type="AlphaFoldDB" id="A0A4P2QH41"/>
<dbReference type="InterPro" id="IPR036812">
    <property type="entry name" value="NAD(P)_OxRdtase_dom_sf"/>
</dbReference>
<keyword evidence="2" id="KW-0813">Transport</keyword>
<gene>
    <name evidence="2" type="ORF">SOCE836_009710</name>
</gene>
<dbReference type="InterPro" id="IPR023210">
    <property type="entry name" value="NADP_OxRdtase_dom"/>
</dbReference>